<evidence type="ECO:0000259" key="1">
    <source>
        <dbReference type="Pfam" id="PF00270"/>
    </source>
</evidence>
<dbReference type="Proteomes" id="UP000297245">
    <property type="component" value="Unassembled WGS sequence"/>
</dbReference>
<dbReference type="GO" id="GO:0005524">
    <property type="term" value="F:ATP binding"/>
    <property type="evidence" value="ECO:0007669"/>
    <property type="project" value="InterPro"/>
</dbReference>
<organism evidence="2 3">
    <name type="scientific">Dendrothele bispora (strain CBS 962.96)</name>
    <dbReference type="NCBI Taxonomy" id="1314807"/>
    <lineage>
        <taxon>Eukaryota</taxon>
        <taxon>Fungi</taxon>
        <taxon>Dikarya</taxon>
        <taxon>Basidiomycota</taxon>
        <taxon>Agaricomycotina</taxon>
        <taxon>Agaricomycetes</taxon>
        <taxon>Agaricomycetidae</taxon>
        <taxon>Agaricales</taxon>
        <taxon>Agaricales incertae sedis</taxon>
        <taxon>Dendrothele</taxon>
    </lineage>
</organism>
<evidence type="ECO:0000313" key="3">
    <source>
        <dbReference type="Proteomes" id="UP000297245"/>
    </source>
</evidence>
<dbReference type="AlphaFoldDB" id="A0A4S8M7R2"/>
<proteinExistence type="predicted"/>
<dbReference type="Pfam" id="PF00270">
    <property type="entry name" value="DEAD"/>
    <property type="match status" value="1"/>
</dbReference>
<feature type="non-terminal residue" evidence="2">
    <location>
        <position position="98"/>
    </location>
</feature>
<sequence length="98" mass="10734">QGQEALKLIVKKLIPQWSDGLRDFQAEYIPLILDLFTITATGNGKSALFAVPILVHTEISRNPDLYPSFSVNIRKKPAGIVITPTKGLANNIVHVLNA</sequence>
<gene>
    <name evidence="2" type="ORF">K435DRAFT_605301</name>
</gene>
<dbReference type="OrthoDB" id="3260945at2759"/>
<feature type="domain" description="DEAD/DEAH-box helicase" evidence="1">
    <location>
        <begin position="23"/>
        <end position="97"/>
    </location>
</feature>
<dbReference type="InterPro" id="IPR027417">
    <property type="entry name" value="P-loop_NTPase"/>
</dbReference>
<protein>
    <recommendedName>
        <fullName evidence="1">DEAD/DEAH-box helicase domain-containing protein</fullName>
    </recommendedName>
</protein>
<dbReference type="Gene3D" id="3.40.50.300">
    <property type="entry name" value="P-loop containing nucleotide triphosphate hydrolases"/>
    <property type="match status" value="1"/>
</dbReference>
<evidence type="ECO:0000313" key="2">
    <source>
        <dbReference type="EMBL" id="THU98200.1"/>
    </source>
</evidence>
<dbReference type="EMBL" id="ML179140">
    <property type="protein sequence ID" value="THU98200.1"/>
    <property type="molecule type" value="Genomic_DNA"/>
</dbReference>
<feature type="non-terminal residue" evidence="2">
    <location>
        <position position="1"/>
    </location>
</feature>
<accession>A0A4S8M7R2</accession>
<reference evidence="2 3" key="1">
    <citation type="journal article" date="2019" name="Nat. Ecol. Evol.">
        <title>Megaphylogeny resolves global patterns of mushroom evolution.</title>
        <authorList>
            <person name="Varga T."/>
            <person name="Krizsan K."/>
            <person name="Foldi C."/>
            <person name="Dima B."/>
            <person name="Sanchez-Garcia M."/>
            <person name="Sanchez-Ramirez S."/>
            <person name="Szollosi G.J."/>
            <person name="Szarkandi J.G."/>
            <person name="Papp V."/>
            <person name="Albert L."/>
            <person name="Andreopoulos W."/>
            <person name="Angelini C."/>
            <person name="Antonin V."/>
            <person name="Barry K.W."/>
            <person name="Bougher N.L."/>
            <person name="Buchanan P."/>
            <person name="Buyck B."/>
            <person name="Bense V."/>
            <person name="Catcheside P."/>
            <person name="Chovatia M."/>
            <person name="Cooper J."/>
            <person name="Damon W."/>
            <person name="Desjardin D."/>
            <person name="Finy P."/>
            <person name="Geml J."/>
            <person name="Haridas S."/>
            <person name="Hughes K."/>
            <person name="Justo A."/>
            <person name="Karasinski D."/>
            <person name="Kautmanova I."/>
            <person name="Kiss B."/>
            <person name="Kocsube S."/>
            <person name="Kotiranta H."/>
            <person name="LaButti K.M."/>
            <person name="Lechner B.E."/>
            <person name="Liimatainen K."/>
            <person name="Lipzen A."/>
            <person name="Lukacs Z."/>
            <person name="Mihaltcheva S."/>
            <person name="Morgado L.N."/>
            <person name="Niskanen T."/>
            <person name="Noordeloos M.E."/>
            <person name="Ohm R.A."/>
            <person name="Ortiz-Santana B."/>
            <person name="Ovrebo C."/>
            <person name="Racz N."/>
            <person name="Riley R."/>
            <person name="Savchenko A."/>
            <person name="Shiryaev A."/>
            <person name="Soop K."/>
            <person name="Spirin V."/>
            <person name="Szebenyi C."/>
            <person name="Tomsovsky M."/>
            <person name="Tulloss R.E."/>
            <person name="Uehling J."/>
            <person name="Grigoriev I.V."/>
            <person name="Vagvolgyi C."/>
            <person name="Papp T."/>
            <person name="Martin F.M."/>
            <person name="Miettinen O."/>
            <person name="Hibbett D.S."/>
            <person name="Nagy L.G."/>
        </authorList>
    </citation>
    <scope>NUCLEOTIDE SEQUENCE [LARGE SCALE GENOMIC DNA]</scope>
    <source>
        <strain evidence="2 3">CBS 962.96</strain>
    </source>
</reference>
<name>A0A4S8M7R2_DENBC</name>
<dbReference type="SUPFAM" id="SSF52540">
    <property type="entry name" value="P-loop containing nucleoside triphosphate hydrolases"/>
    <property type="match status" value="1"/>
</dbReference>
<dbReference type="GO" id="GO:0003676">
    <property type="term" value="F:nucleic acid binding"/>
    <property type="evidence" value="ECO:0007669"/>
    <property type="project" value="InterPro"/>
</dbReference>
<keyword evidence="3" id="KW-1185">Reference proteome</keyword>
<dbReference type="InterPro" id="IPR011545">
    <property type="entry name" value="DEAD/DEAH_box_helicase_dom"/>
</dbReference>